<dbReference type="PRINTS" id="PR00313">
    <property type="entry name" value="CABNDNGRPT"/>
</dbReference>
<dbReference type="STRING" id="313368.SAMN04488012_107153"/>
<dbReference type="EMBL" id="FQZA01000007">
    <property type="protein sequence ID" value="SHJ32854.1"/>
    <property type="molecule type" value="Genomic_DNA"/>
</dbReference>
<accession>A0A1M6IEF8</accession>
<evidence type="ECO:0000313" key="2">
    <source>
        <dbReference type="Proteomes" id="UP000184040"/>
    </source>
</evidence>
<proteinExistence type="predicted"/>
<sequence length="1488" mass="157643">MEVLARTVGCCRPRGGGKMPITPEVWSRLDEISALEGTSPPGGTQVDVTVLANGNILYSWLFNGDSGGGSPVGSDIAGQIFDPFGQPLTSVRRLNQNANDGNESDWEIVALPDGGFVVVFTQSAIPNSFGSFKYDIELAQFDAAGSLVHEEPVELDGRGDDFWYTGPTITTMDDGRLLIAYKRDDDQTSRDPDTEIVHRIYDPQTQSDGGLTVAARGSALDSRGADADIWVDDSVTLSNGKIALVGHADTPSDGQKVWGKVLNANGSTSGNATFTIDGGGDYGKARVASLSQSDAFVVVWSEETGNARDIRARIYSENGTPVPFTIASAFTVNSTTFHDQLSPDVTELSDGTFVVVWADAGTGSIVGQRFASDGSTLGTEFEVTDPEAFAFDGFQPRVSAMEDGRFVVAWNQSTAIIGAPGDQNTQEIFSAIFDPRDAENSPNAFTSDIVTGTVHNDIIDVAPEDRTVFGHSGADRLVFDNQEADSGDVYDGGDGNDRLTFDGSGVNDFRGAEIRSIEILEFDFSLFAPELRVVRFNSSQVGNGLLSRDLVIEGGGNAYGTPTETVIELFVDTGAPVDVSGWQFDRGWNGPNQTDIFRIYGSAFDDEIIGSAVGELITGGTGVDRAFGGGGNDTFFIAPGDLDREDQEELWGQEGIDTLLFSGGTSSESHDLSLHRIRSIEELRFGGPWTGGGLDRTLTMLAAQIGGDEIARSSLISGFDEAGSTERIEIAMGASTVLDLSRWTFEDWGGQGEMIVVTGDGHDETVVAPYADASINLGGGLDVVQFAEDLANYTTQIGAAGTPTVVTHLASGAETSVTGAKILRFNDGEMPVNTAPTVSVPPLTLGVDGRIALTDVMTAFDADGDTIESFELVDLAGDRNWFVEFVGPVQPNTPFVTGNPNRVFIDGDSSPGQTTISLRVFDGLAWSDSETIQIETVDDPALNGGPSIAETGTLTLRDSTQQTVTLQRSYENPVAIAFVATENGRDPVNVRISEVSWNDLTLQLQEPNYLDGQHAEETVNFLVMEAGTWLLPDGTLVEAGTLDSNRLSTSGFENVAFDAEFDSTPVVLSHVQTFNGRDFVTTRQRAADADGFKLTMQEEDALNGSGHAEEKLGWIALEPGGGLAGDVTWLAGSTSGVTDATSTVSLGTVLSNVLAGLSSYDGGDPAWARGAGGTLTSFDVSVEEDRSADTETSHVEETVDYFAFNESGLISSAPVRDIAETGTVSLTTSERSVTLQRSYDNPVAVAFVATENGGAPVNVRISEVSGNELTLQLQEPNYLDDIHAGETVNYLVMEAGTWILPDGTLVEAGTLESGLLSSAGFETVAFDAAFDSAPVVLSHVQTFNGRDFVTARQRATDADGFQLTMQEEEALNGGGHAEEKLGWIALEAGRGLARDVSWLAGSAEDVSDANSTIDTDGGLAKVIASLSSFNGADPAWARGAGGTNASFDVSVEEEVSADTETGHTTETVDYFAFDQAGVMAAYDYDFFV</sequence>
<organism evidence="1 2">
    <name type="scientific">Palleronia salina</name>
    <dbReference type="NCBI Taxonomy" id="313368"/>
    <lineage>
        <taxon>Bacteria</taxon>
        <taxon>Pseudomonadati</taxon>
        <taxon>Pseudomonadota</taxon>
        <taxon>Alphaproteobacteria</taxon>
        <taxon>Rhodobacterales</taxon>
        <taxon>Roseobacteraceae</taxon>
        <taxon>Palleronia</taxon>
    </lineage>
</organism>
<name>A0A1M6IEF8_9RHOB</name>
<evidence type="ECO:0000313" key="1">
    <source>
        <dbReference type="EMBL" id="SHJ32854.1"/>
    </source>
</evidence>
<dbReference type="Proteomes" id="UP000184040">
    <property type="component" value="Unassembled WGS sequence"/>
</dbReference>
<keyword evidence="2" id="KW-1185">Reference proteome</keyword>
<dbReference type="InterPro" id="IPR011049">
    <property type="entry name" value="Serralysin-like_metalloprot_C"/>
</dbReference>
<protein>
    <submittedName>
        <fullName evidence="1">Uncharacterized protein</fullName>
    </submittedName>
</protein>
<dbReference type="SUPFAM" id="SSF51120">
    <property type="entry name" value="beta-Roll"/>
    <property type="match status" value="1"/>
</dbReference>
<reference evidence="1 2" key="1">
    <citation type="submission" date="2016-11" db="EMBL/GenBank/DDBJ databases">
        <authorList>
            <person name="Jaros S."/>
            <person name="Januszkiewicz K."/>
            <person name="Wedrychowicz H."/>
        </authorList>
    </citation>
    <scope>NUCLEOTIDE SEQUENCE [LARGE SCALE GENOMIC DNA]</scope>
    <source>
        <strain evidence="1 2">DSM 26892</strain>
    </source>
</reference>
<gene>
    <name evidence="1" type="ORF">SAMN04488012_107153</name>
</gene>
<dbReference type="Gene3D" id="2.150.10.10">
    <property type="entry name" value="Serralysin-like metalloprotease, C-terminal"/>
    <property type="match status" value="1"/>
</dbReference>